<comment type="caution">
    <text evidence="2">The sequence shown here is derived from an EMBL/GenBank/DDBJ whole genome shotgun (WGS) entry which is preliminary data.</text>
</comment>
<feature type="transmembrane region" description="Helical" evidence="1">
    <location>
        <begin position="6"/>
        <end position="24"/>
    </location>
</feature>
<keyword evidence="1" id="KW-0472">Membrane</keyword>
<feature type="transmembrane region" description="Helical" evidence="1">
    <location>
        <begin position="56"/>
        <end position="79"/>
    </location>
</feature>
<dbReference type="RefSeq" id="WP_185126477.1">
    <property type="nucleotide sequence ID" value="NZ_CAJEWD010000008.1"/>
</dbReference>
<feature type="transmembrane region" description="Helical" evidence="1">
    <location>
        <begin position="31"/>
        <end position="50"/>
    </location>
</feature>
<protein>
    <submittedName>
        <fullName evidence="2">Uncharacterized protein</fullName>
    </submittedName>
</protein>
<evidence type="ECO:0000256" key="1">
    <source>
        <dbReference type="SAM" id="Phobius"/>
    </source>
</evidence>
<evidence type="ECO:0000313" key="3">
    <source>
        <dbReference type="Proteomes" id="UP000589351"/>
    </source>
</evidence>
<evidence type="ECO:0000313" key="2">
    <source>
        <dbReference type="EMBL" id="CAD2080642.1"/>
    </source>
</evidence>
<gene>
    <name evidence="2" type="ORF">JEODO184_01983</name>
</gene>
<keyword evidence="1" id="KW-0812">Transmembrane</keyword>
<accession>A0A6V7RQS3</accession>
<reference evidence="2 3" key="1">
    <citation type="submission" date="2020-07" db="EMBL/GenBank/DDBJ databases">
        <authorList>
            <person name="Criscuolo A."/>
        </authorList>
    </citation>
    <scope>NUCLEOTIDE SEQUENCE [LARGE SCALE GENOMIC DNA]</scope>
    <source>
        <strain evidence="2">CIP111649</strain>
    </source>
</reference>
<dbReference type="AlphaFoldDB" id="A0A6V7RQS3"/>
<keyword evidence="3" id="KW-1185">Reference proteome</keyword>
<organism evidence="2 3">
    <name type="scientific">Jeotgalicoccus meleagridis</name>
    <dbReference type="NCBI Taxonomy" id="2759181"/>
    <lineage>
        <taxon>Bacteria</taxon>
        <taxon>Bacillati</taxon>
        <taxon>Bacillota</taxon>
        <taxon>Bacilli</taxon>
        <taxon>Bacillales</taxon>
        <taxon>Staphylococcaceae</taxon>
        <taxon>Jeotgalicoccus</taxon>
    </lineage>
</organism>
<name>A0A6V7RQS3_9STAP</name>
<keyword evidence="1" id="KW-1133">Transmembrane helix</keyword>
<dbReference type="EMBL" id="CAJEWD010000008">
    <property type="protein sequence ID" value="CAD2080642.1"/>
    <property type="molecule type" value="Genomic_DNA"/>
</dbReference>
<dbReference type="Proteomes" id="UP000589351">
    <property type="component" value="Unassembled WGS sequence"/>
</dbReference>
<sequence length="83" mass="9636">MNIEIVKILITLIFMVGIVLVLLYKKGNIQWIISLVVIHSILIFSIRMFIEKQDLVNSILSIIYFIIISLAAVLIYRALRYNN</sequence>
<proteinExistence type="predicted"/>